<evidence type="ECO:0000256" key="4">
    <source>
        <dbReference type="ARBA" id="ARBA00022989"/>
    </source>
</evidence>
<evidence type="ECO:0000256" key="5">
    <source>
        <dbReference type="ARBA" id="ARBA00023136"/>
    </source>
</evidence>
<dbReference type="PANTHER" id="PTHR34857">
    <property type="entry name" value="SLL0384 PROTEIN"/>
    <property type="match status" value="1"/>
</dbReference>
<feature type="transmembrane region" description="Helical" evidence="7">
    <location>
        <begin position="146"/>
        <end position="164"/>
    </location>
</feature>
<accession>A0A261EW07</accession>
<evidence type="ECO:0000256" key="6">
    <source>
        <dbReference type="SAM" id="MobiDB-lite"/>
    </source>
</evidence>
<dbReference type="GO" id="GO:0005886">
    <property type="term" value="C:plasma membrane"/>
    <property type="evidence" value="ECO:0007669"/>
    <property type="project" value="UniProtKB-ARBA"/>
</dbReference>
<feature type="transmembrane region" description="Helical" evidence="7">
    <location>
        <begin position="215"/>
        <end position="234"/>
    </location>
</feature>
<gene>
    <name evidence="8" type="ORF">PSRA_1343</name>
</gene>
<name>A0A261EW07_9BIFI</name>
<proteinExistence type="predicted"/>
<evidence type="ECO:0000256" key="2">
    <source>
        <dbReference type="ARBA" id="ARBA00022475"/>
    </source>
</evidence>
<evidence type="ECO:0000313" key="9">
    <source>
        <dbReference type="Proteomes" id="UP000216725"/>
    </source>
</evidence>
<dbReference type="CDD" id="cd16914">
    <property type="entry name" value="EcfT"/>
    <property type="match status" value="1"/>
</dbReference>
<feature type="transmembrane region" description="Helical" evidence="7">
    <location>
        <begin position="104"/>
        <end position="126"/>
    </location>
</feature>
<keyword evidence="4 7" id="KW-1133">Transmembrane helix</keyword>
<dbReference type="Pfam" id="PF02361">
    <property type="entry name" value="CbiQ"/>
    <property type="match status" value="1"/>
</dbReference>
<dbReference type="Proteomes" id="UP000216725">
    <property type="component" value="Unassembled WGS sequence"/>
</dbReference>
<comment type="caution">
    <text evidence="8">The sequence shown here is derived from an EMBL/GenBank/DDBJ whole genome shotgun (WGS) entry which is preliminary data.</text>
</comment>
<feature type="transmembrane region" description="Helical" evidence="7">
    <location>
        <begin position="62"/>
        <end position="83"/>
    </location>
</feature>
<keyword evidence="3 7" id="KW-0812">Transmembrane</keyword>
<keyword evidence="2" id="KW-1003">Cell membrane</keyword>
<dbReference type="OrthoDB" id="509049at2"/>
<keyword evidence="9" id="KW-1185">Reference proteome</keyword>
<dbReference type="InterPro" id="IPR003339">
    <property type="entry name" value="ABC/ECF_trnsptr_transmembrane"/>
</dbReference>
<protein>
    <submittedName>
        <fullName evidence="8">Cobalt transporter</fullName>
    </submittedName>
</protein>
<evidence type="ECO:0000256" key="3">
    <source>
        <dbReference type="ARBA" id="ARBA00022692"/>
    </source>
</evidence>
<feature type="transmembrane region" description="Helical" evidence="7">
    <location>
        <begin position="269"/>
        <end position="288"/>
    </location>
</feature>
<reference evidence="8 9" key="1">
    <citation type="journal article" date="2017" name="BMC Genomics">
        <title>Comparative genomic and phylogenomic analyses of the Bifidobacteriaceae family.</title>
        <authorList>
            <person name="Lugli G.A."/>
            <person name="Milani C."/>
            <person name="Turroni F."/>
            <person name="Duranti S."/>
            <person name="Mancabelli L."/>
            <person name="Mangifesta M."/>
            <person name="Ferrario C."/>
            <person name="Modesto M."/>
            <person name="Mattarelli P."/>
            <person name="Jiri K."/>
            <person name="van Sinderen D."/>
            <person name="Ventura M."/>
        </authorList>
    </citation>
    <scope>NUCLEOTIDE SEQUENCE [LARGE SCALE GENOMIC DNA]</scope>
    <source>
        <strain evidence="8 9">DSM 24742</strain>
    </source>
</reference>
<organism evidence="8 9">
    <name type="scientific">Pseudoscardovia radai</name>
    <dbReference type="NCBI Taxonomy" id="987066"/>
    <lineage>
        <taxon>Bacteria</taxon>
        <taxon>Bacillati</taxon>
        <taxon>Actinomycetota</taxon>
        <taxon>Actinomycetes</taxon>
        <taxon>Bifidobacteriales</taxon>
        <taxon>Bifidobacteriaceae</taxon>
        <taxon>Pseudoscardovia</taxon>
    </lineage>
</organism>
<dbReference type="EMBL" id="MWWR01000012">
    <property type="protein sequence ID" value="OZG51049.1"/>
    <property type="molecule type" value="Genomic_DNA"/>
</dbReference>
<dbReference type="AlphaFoldDB" id="A0A261EW07"/>
<dbReference type="RefSeq" id="WP_094661149.1">
    <property type="nucleotide sequence ID" value="NZ_MWWR01000012.1"/>
</dbReference>
<evidence type="ECO:0000313" key="8">
    <source>
        <dbReference type="EMBL" id="OZG51049.1"/>
    </source>
</evidence>
<dbReference type="PANTHER" id="PTHR34857:SF2">
    <property type="entry name" value="SLL0384 PROTEIN"/>
    <property type="match status" value="1"/>
</dbReference>
<comment type="subcellular location">
    <subcellularLocation>
        <location evidence="1">Membrane</location>
        <topology evidence="1">Multi-pass membrane protein</topology>
    </subcellularLocation>
</comment>
<evidence type="ECO:0000256" key="7">
    <source>
        <dbReference type="SAM" id="Phobius"/>
    </source>
</evidence>
<evidence type="ECO:0000256" key="1">
    <source>
        <dbReference type="ARBA" id="ARBA00004141"/>
    </source>
</evidence>
<dbReference type="InterPro" id="IPR051611">
    <property type="entry name" value="ECF_transporter_component"/>
</dbReference>
<feature type="region of interest" description="Disordered" evidence="6">
    <location>
        <begin position="179"/>
        <end position="207"/>
    </location>
</feature>
<keyword evidence="5 7" id="KW-0472">Membrane</keyword>
<sequence>MDSDLFVPGDGWLHRRDPRAKMLLSLALLVLCFVWRQWWLIAAVLAAEHVMLATDGVPRRSIAWAWKVLAPVIVLIVILWPITDPSGAHEIWRAGFLRITQENLLMAVVMGLRIPALGFACFLTLFTTSQPMFVRGLVRLGVPYKAGLTLSTALRYIPVFFSIFGDVMDAQRARGLDIGGDGGDGGDDGADGAGGANDADGAPRRRRRRGPLHRMVARFRSYMPVIIAVLIRAYTMSRNVGWAMETRGLGMPGVRRTYRVQVRMDAGDWLLVALTLCGTAAAIATMVLR</sequence>